<keyword evidence="2" id="KW-1185">Reference proteome</keyword>
<sequence length="294" mass="32284">MRARFTVIEGGAGGQSAVEAETLGGEASWRIDLHRPAAVGEAEVAAWRALLTRLRVAEPFRADPDYLLTAAQHQARSVDLVFAFAWNSLAGREHLQAVIPLAMPHRLWGNGVAEIWHPPGLTIGPSIDPDRGEKVREALLDHLRGIQPVRAIALDPQVRRPSLFERTIAPVRSARRAAIPPDSVVGVRPFDAFRSPPPETERIADPERIRDAVEMYLGLDARFSPSPLVNDPSEATMVRVVMRRFAQRRLASVDVMRRDGAAVAARLRLGIGPQALIWRAVDTESGRPRSEASA</sequence>
<dbReference type="RefSeq" id="WP_238245904.1">
    <property type="nucleotide sequence ID" value="NZ_BPQP01000069.1"/>
</dbReference>
<evidence type="ECO:0000313" key="1">
    <source>
        <dbReference type="EMBL" id="GJD96815.1"/>
    </source>
</evidence>
<protein>
    <submittedName>
        <fullName evidence="1">Uncharacterized protein</fullName>
    </submittedName>
</protein>
<name>A0ABQ4S126_9HYPH</name>
<dbReference type="EMBL" id="BPQP01000069">
    <property type="protein sequence ID" value="GJD96815.1"/>
    <property type="molecule type" value="Genomic_DNA"/>
</dbReference>
<dbReference type="Proteomes" id="UP001055125">
    <property type="component" value="Unassembled WGS sequence"/>
</dbReference>
<accession>A0ABQ4S126</accession>
<gene>
    <name evidence="1" type="ORF">OCOJLMKI_4040</name>
</gene>
<evidence type="ECO:0000313" key="2">
    <source>
        <dbReference type="Proteomes" id="UP001055125"/>
    </source>
</evidence>
<proteinExistence type="predicted"/>
<reference evidence="1" key="2">
    <citation type="submission" date="2021-08" db="EMBL/GenBank/DDBJ databases">
        <authorList>
            <person name="Tani A."/>
            <person name="Ola A."/>
            <person name="Ogura Y."/>
            <person name="Katsura K."/>
            <person name="Hayashi T."/>
        </authorList>
    </citation>
    <scope>NUCLEOTIDE SEQUENCE</scope>
    <source>
        <strain evidence="1">DSM 19015</strain>
    </source>
</reference>
<comment type="caution">
    <text evidence="1">The sequence shown here is derived from an EMBL/GenBank/DDBJ whole genome shotgun (WGS) entry which is preliminary data.</text>
</comment>
<reference evidence="1" key="1">
    <citation type="journal article" date="2021" name="Front. Microbiol.">
        <title>Comprehensive Comparative Genomics and Phenotyping of Methylobacterium Species.</title>
        <authorList>
            <person name="Alessa O."/>
            <person name="Ogura Y."/>
            <person name="Fujitani Y."/>
            <person name="Takami H."/>
            <person name="Hayashi T."/>
            <person name="Sahin N."/>
            <person name="Tani A."/>
        </authorList>
    </citation>
    <scope>NUCLEOTIDE SEQUENCE</scope>
    <source>
        <strain evidence="1">DSM 19015</strain>
    </source>
</reference>
<organism evidence="1 2">
    <name type="scientific">Methylobacterium iners</name>
    <dbReference type="NCBI Taxonomy" id="418707"/>
    <lineage>
        <taxon>Bacteria</taxon>
        <taxon>Pseudomonadati</taxon>
        <taxon>Pseudomonadota</taxon>
        <taxon>Alphaproteobacteria</taxon>
        <taxon>Hyphomicrobiales</taxon>
        <taxon>Methylobacteriaceae</taxon>
        <taxon>Methylobacterium</taxon>
    </lineage>
</organism>